<sequence length="153" mass="17360">MGKTYVVGRGICPKCGVEGTVVIRSSGSGLYVYIRHGRVWHYVGPMHRINIERLMIKKEQGTSLSSRRDTHYYVVGKKLVVILTALILLTIINITIHWILIGNNLNNNVNDEPISQHPNHYVATMDIINTDILRELMSNDSYKINMCPLNTLD</sequence>
<reference evidence="2 3" key="1">
    <citation type="journal article" date="2011" name="J. Bacteriol.">
        <title>Complete genome sequence of 'Vulcanisaeta moutnovskia' strain 768-28, a novel member of the hyperthermophilic crenarchaeal genus vulcanisaeta.</title>
        <authorList>
            <person name="Gumerov V.M."/>
            <person name="Mardanov A.V."/>
            <person name="Beletsky A.V."/>
            <person name="Prokofeva M.I."/>
            <person name="Bonch-Osmolovskaya E.A."/>
            <person name="Ravin N.V."/>
            <person name="Skryabin K.G."/>
        </authorList>
    </citation>
    <scope>NUCLEOTIDE SEQUENCE [LARGE SCALE GENOMIC DNA]</scope>
    <source>
        <strain evidence="2 3">768-28</strain>
    </source>
</reference>
<feature type="transmembrane region" description="Helical" evidence="1">
    <location>
        <begin position="79"/>
        <end position="100"/>
    </location>
</feature>
<dbReference type="Proteomes" id="UP000007485">
    <property type="component" value="Chromosome"/>
</dbReference>
<protein>
    <submittedName>
        <fullName evidence="2">Uncharacterized protein</fullName>
    </submittedName>
</protein>
<dbReference type="AlphaFoldDB" id="F0QVU1"/>
<dbReference type="EMBL" id="CP002529">
    <property type="protein sequence ID" value="ADY02115.1"/>
    <property type="molecule type" value="Genomic_DNA"/>
</dbReference>
<keyword evidence="3" id="KW-1185">Reference proteome</keyword>
<dbReference type="RefSeq" id="WP_013605277.1">
    <property type="nucleotide sequence ID" value="NC_015151.1"/>
</dbReference>
<dbReference type="eggNOG" id="arCOG13910">
    <property type="taxonomic scope" value="Archaea"/>
</dbReference>
<evidence type="ECO:0000313" key="3">
    <source>
        <dbReference type="Proteomes" id="UP000007485"/>
    </source>
</evidence>
<gene>
    <name evidence="2" type="ordered locus">VMUT_1914</name>
</gene>
<evidence type="ECO:0000256" key="1">
    <source>
        <dbReference type="SAM" id="Phobius"/>
    </source>
</evidence>
<keyword evidence="1" id="KW-0472">Membrane</keyword>
<name>F0QVU1_VULM7</name>
<evidence type="ECO:0000313" key="2">
    <source>
        <dbReference type="EMBL" id="ADY02115.1"/>
    </source>
</evidence>
<dbReference type="KEGG" id="vmo:VMUT_1914"/>
<organism evidence="2 3">
    <name type="scientific">Vulcanisaeta moutnovskia (strain 768-28)</name>
    <dbReference type="NCBI Taxonomy" id="985053"/>
    <lineage>
        <taxon>Archaea</taxon>
        <taxon>Thermoproteota</taxon>
        <taxon>Thermoprotei</taxon>
        <taxon>Thermoproteales</taxon>
        <taxon>Thermoproteaceae</taxon>
        <taxon>Vulcanisaeta</taxon>
    </lineage>
</organism>
<dbReference type="HOGENOM" id="CLU_1709241_0_0_2"/>
<proteinExistence type="predicted"/>
<keyword evidence="1" id="KW-1133">Transmembrane helix</keyword>
<dbReference type="GeneID" id="10289566"/>
<keyword evidence="1" id="KW-0812">Transmembrane</keyword>
<dbReference type="OrthoDB" id="29271at2157"/>
<accession>F0QVU1</accession>